<evidence type="ECO:0000313" key="1">
    <source>
        <dbReference type="Ensembl" id="ENSCMIP00000000270.1"/>
    </source>
</evidence>
<organism evidence="1 2">
    <name type="scientific">Callorhinchus milii</name>
    <name type="common">Ghost shark</name>
    <dbReference type="NCBI Taxonomy" id="7868"/>
    <lineage>
        <taxon>Eukaryota</taxon>
        <taxon>Metazoa</taxon>
        <taxon>Chordata</taxon>
        <taxon>Craniata</taxon>
        <taxon>Vertebrata</taxon>
        <taxon>Chondrichthyes</taxon>
        <taxon>Holocephali</taxon>
        <taxon>Chimaeriformes</taxon>
        <taxon>Callorhinchidae</taxon>
        <taxon>Callorhinchus</taxon>
    </lineage>
</organism>
<accession>A0A4W3GCI1</accession>
<reference evidence="2" key="3">
    <citation type="journal article" date="2014" name="Nature">
        <title>Elephant shark genome provides unique insights into gnathostome evolution.</title>
        <authorList>
            <consortium name="International Elephant Shark Genome Sequencing Consortium"/>
            <person name="Venkatesh B."/>
            <person name="Lee A.P."/>
            <person name="Ravi V."/>
            <person name="Maurya A.K."/>
            <person name="Lian M.M."/>
            <person name="Swann J.B."/>
            <person name="Ohta Y."/>
            <person name="Flajnik M.F."/>
            <person name="Sutoh Y."/>
            <person name="Kasahara M."/>
            <person name="Hoon S."/>
            <person name="Gangu V."/>
            <person name="Roy S.W."/>
            <person name="Irimia M."/>
            <person name="Korzh V."/>
            <person name="Kondrychyn I."/>
            <person name="Lim Z.W."/>
            <person name="Tay B.H."/>
            <person name="Tohari S."/>
            <person name="Kong K.W."/>
            <person name="Ho S."/>
            <person name="Lorente-Galdos B."/>
            <person name="Quilez J."/>
            <person name="Marques-Bonet T."/>
            <person name="Raney B.J."/>
            <person name="Ingham P.W."/>
            <person name="Tay A."/>
            <person name="Hillier L.W."/>
            <person name="Minx P."/>
            <person name="Boehm T."/>
            <person name="Wilson R.K."/>
            <person name="Brenner S."/>
            <person name="Warren W.C."/>
        </authorList>
    </citation>
    <scope>NUCLEOTIDE SEQUENCE [LARGE SCALE GENOMIC DNA]</scope>
</reference>
<reference evidence="2" key="1">
    <citation type="journal article" date="2006" name="Science">
        <title>Ancient noncoding elements conserved in the human genome.</title>
        <authorList>
            <person name="Venkatesh B."/>
            <person name="Kirkness E.F."/>
            <person name="Loh Y.H."/>
            <person name="Halpern A.L."/>
            <person name="Lee A.P."/>
            <person name="Johnson J."/>
            <person name="Dandona N."/>
            <person name="Viswanathan L.D."/>
            <person name="Tay A."/>
            <person name="Venter J.C."/>
            <person name="Strausberg R.L."/>
            <person name="Brenner S."/>
        </authorList>
    </citation>
    <scope>NUCLEOTIDE SEQUENCE [LARGE SCALE GENOMIC DNA]</scope>
</reference>
<dbReference type="Proteomes" id="UP000314986">
    <property type="component" value="Unassembled WGS sequence"/>
</dbReference>
<reference evidence="1" key="5">
    <citation type="submission" date="2025-09" db="UniProtKB">
        <authorList>
            <consortium name="Ensembl"/>
        </authorList>
    </citation>
    <scope>IDENTIFICATION</scope>
</reference>
<dbReference type="Ensembl" id="ENSCMIT00000000303.1">
    <property type="protein sequence ID" value="ENSCMIP00000000270.1"/>
    <property type="gene ID" value="ENSCMIG00000000207.1"/>
</dbReference>
<sequence>MFLLLFVQAFWLYFFLIKKHFIVSERNLHAQSLASCRIRLQNTQSNDFPVYFAAE</sequence>
<reference evidence="1" key="4">
    <citation type="submission" date="2025-08" db="UniProtKB">
        <authorList>
            <consortium name="Ensembl"/>
        </authorList>
    </citation>
    <scope>IDENTIFICATION</scope>
</reference>
<proteinExistence type="predicted"/>
<keyword evidence="2" id="KW-1185">Reference proteome</keyword>
<name>A0A4W3GCI1_CALMI</name>
<reference evidence="2" key="2">
    <citation type="journal article" date="2007" name="PLoS Biol.">
        <title>Survey sequencing and comparative analysis of the elephant shark (Callorhinchus milii) genome.</title>
        <authorList>
            <person name="Venkatesh B."/>
            <person name="Kirkness E.F."/>
            <person name="Loh Y.H."/>
            <person name="Halpern A.L."/>
            <person name="Lee A.P."/>
            <person name="Johnson J."/>
            <person name="Dandona N."/>
            <person name="Viswanathan L.D."/>
            <person name="Tay A."/>
            <person name="Venter J.C."/>
            <person name="Strausberg R.L."/>
            <person name="Brenner S."/>
        </authorList>
    </citation>
    <scope>NUCLEOTIDE SEQUENCE [LARGE SCALE GENOMIC DNA]</scope>
</reference>
<protein>
    <submittedName>
        <fullName evidence="1">Uncharacterized protein</fullName>
    </submittedName>
</protein>
<dbReference type="InParanoid" id="A0A4W3GCI1"/>
<evidence type="ECO:0000313" key="2">
    <source>
        <dbReference type="Proteomes" id="UP000314986"/>
    </source>
</evidence>
<dbReference type="AlphaFoldDB" id="A0A4W3GCI1"/>